<feature type="repeat" description="ARM" evidence="2">
    <location>
        <begin position="378"/>
        <end position="415"/>
    </location>
</feature>
<dbReference type="PANTHER" id="PTHR46241">
    <property type="entry name" value="ARMADILLO REPEAT-CONTAINING PROTEIN 4 ARMC4"/>
    <property type="match status" value="1"/>
</dbReference>
<dbReference type="Proteomes" id="UP001141806">
    <property type="component" value="Unassembled WGS sequence"/>
</dbReference>
<feature type="repeat" description="HEAT" evidence="1">
    <location>
        <begin position="379"/>
        <end position="417"/>
    </location>
</feature>
<dbReference type="Gene3D" id="1.25.10.10">
    <property type="entry name" value="Leucine-rich Repeat Variant"/>
    <property type="match status" value="2"/>
</dbReference>
<dbReference type="PROSITE" id="PS50077">
    <property type="entry name" value="HEAT_REPEAT"/>
    <property type="match status" value="1"/>
</dbReference>
<sequence length="460" mass="50067">MEKTVDWDEALHLYEKVIACEGEAQQIRATLRVGRLSNLAPDNVLERTVPILVELLGSPLHSSSPSIQEAAAYCLSRLARKGDGSLATIIGQSGVVSCLLRLLSESQSGFSRRVLIKCIWAIVTFSSLSRAIVVRNGGLEIVLNLLASCMDDTRRYLLEILSALALLREVRRVILSLGGIPLLVEAARSSSMVSRARAAQAIGLLGVTRRLRRMLVDLGVILVLIELLRDGDTSTKLVAGNALGIIASHIDYIRPVAQAGAIPLYAELLQGLEPLGREIAEDVFCVLAVAEINAISISRHLVRILQGDNDEAKAAAADVLWDLSGYKHSVSIVRSSGAIPILVGLLQHGSDEVREKVSGAVAQLSYDEEDRVALADAGVIPLLVNLLQDESDELKDNAAEALINFSEDALQRHRISETLNTPSFQNMQNRLIRIRASDEHMVRSLGHMSIEQLTWDPELD</sequence>
<evidence type="ECO:0000256" key="1">
    <source>
        <dbReference type="PROSITE-ProRule" id="PRU00103"/>
    </source>
</evidence>
<dbReference type="OrthoDB" id="409644at2759"/>
<feature type="repeat" description="ARM" evidence="2">
    <location>
        <begin position="337"/>
        <end position="379"/>
    </location>
</feature>
<gene>
    <name evidence="3" type="ORF">NE237_031984</name>
</gene>
<reference evidence="3" key="1">
    <citation type="journal article" date="2023" name="Plant J.">
        <title>The genome of the king protea, Protea cynaroides.</title>
        <authorList>
            <person name="Chang J."/>
            <person name="Duong T.A."/>
            <person name="Schoeman C."/>
            <person name="Ma X."/>
            <person name="Roodt D."/>
            <person name="Barker N."/>
            <person name="Li Z."/>
            <person name="Van de Peer Y."/>
            <person name="Mizrachi E."/>
        </authorList>
    </citation>
    <scope>NUCLEOTIDE SEQUENCE</scope>
    <source>
        <tissue evidence="3">Young leaves</tissue>
    </source>
</reference>
<dbReference type="InterPro" id="IPR016024">
    <property type="entry name" value="ARM-type_fold"/>
</dbReference>
<keyword evidence="4" id="KW-1185">Reference proteome</keyword>
<evidence type="ECO:0000313" key="3">
    <source>
        <dbReference type="EMBL" id="KAJ4981147.1"/>
    </source>
</evidence>
<name>A0A9Q0R317_9MAGN</name>
<comment type="caution">
    <text evidence="3">The sequence shown here is derived from an EMBL/GenBank/DDBJ whole genome shotgun (WGS) entry which is preliminary data.</text>
</comment>
<dbReference type="SMART" id="SM00185">
    <property type="entry name" value="ARM"/>
    <property type="match status" value="7"/>
</dbReference>
<organism evidence="3 4">
    <name type="scientific">Protea cynaroides</name>
    <dbReference type="NCBI Taxonomy" id="273540"/>
    <lineage>
        <taxon>Eukaryota</taxon>
        <taxon>Viridiplantae</taxon>
        <taxon>Streptophyta</taxon>
        <taxon>Embryophyta</taxon>
        <taxon>Tracheophyta</taxon>
        <taxon>Spermatophyta</taxon>
        <taxon>Magnoliopsida</taxon>
        <taxon>Proteales</taxon>
        <taxon>Proteaceae</taxon>
        <taxon>Protea</taxon>
    </lineage>
</organism>
<evidence type="ECO:0000313" key="4">
    <source>
        <dbReference type="Proteomes" id="UP001141806"/>
    </source>
</evidence>
<accession>A0A9Q0R317</accession>
<protein>
    <submittedName>
        <fullName evidence="3">Uncharacterized protein</fullName>
    </submittedName>
</protein>
<dbReference type="InterPro" id="IPR011989">
    <property type="entry name" value="ARM-like"/>
</dbReference>
<dbReference type="AlphaFoldDB" id="A0A9Q0R317"/>
<proteinExistence type="predicted"/>
<feature type="repeat" description="ARM" evidence="2">
    <location>
        <begin position="47"/>
        <end position="79"/>
    </location>
</feature>
<dbReference type="PROSITE" id="PS50176">
    <property type="entry name" value="ARM_REPEAT"/>
    <property type="match status" value="3"/>
</dbReference>
<dbReference type="PANTHER" id="PTHR46241:SF1">
    <property type="entry name" value="OUTER DYNEIN ARM-DOCKING COMPLEX SUBUNIT 2"/>
    <property type="match status" value="1"/>
</dbReference>
<dbReference type="SUPFAM" id="SSF48371">
    <property type="entry name" value="ARM repeat"/>
    <property type="match status" value="1"/>
</dbReference>
<dbReference type="EMBL" id="JAMYWD010000001">
    <property type="protein sequence ID" value="KAJ4981147.1"/>
    <property type="molecule type" value="Genomic_DNA"/>
</dbReference>
<dbReference type="InterPro" id="IPR021133">
    <property type="entry name" value="HEAT_type_2"/>
</dbReference>
<dbReference type="Pfam" id="PF13646">
    <property type="entry name" value="HEAT_2"/>
    <property type="match status" value="1"/>
</dbReference>
<dbReference type="InterPro" id="IPR000225">
    <property type="entry name" value="Armadillo"/>
</dbReference>
<evidence type="ECO:0000256" key="2">
    <source>
        <dbReference type="PROSITE-ProRule" id="PRU00259"/>
    </source>
</evidence>